<dbReference type="EMBL" id="FOXX01000008">
    <property type="protein sequence ID" value="SFQ76507.1"/>
    <property type="molecule type" value="Genomic_DNA"/>
</dbReference>
<accession>A0A1I6B6T7</accession>
<reference evidence="1 2" key="1">
    <citation type="submission" date="2016-10" db="EMBL/GenBank/DDBJ databases">
        <authorList>
            <person name="Varghese N."/>
            <person name="Submissions S."/>
        </authorList>
    </citation>
    <scope>NUCLEOTIDE SEQUENCE [LARGE SCALE GENOMIC DNA]</scope>
    <source>
        <strain evidence="1 2">DSM 13796</strain>
    </source>
</reference>
<proteinExistence type="predicted"/>
<dbReference type="Proteomes" id="UP000182762">
    <property type="component" value="Unassembled WGS sequence"/>
</dbReference>
<evidence type="ECO:0000313" key="1">
    <source>
        <dbReference type="EMBL" id="SFQ76507.1"/>
    </source>
</evidence>
<organism evidence="1 2">
    <name type="scientific">Priestia endophytica DSM 13796</name>
    <dbReference type="NCBI Taxonomy" id="1121089"/>
    <lineage>
        <taxon>Bacteria</taxon>
        <taxon>Bacillati</taxon>
        <taxon>Bacillota</taxon>
        <taxon>Bacilli</taxon>
        <taxon>Bacillales</taxon>
        <taxon>Bacillaceae</taxon>
        <taxon>Priestia</taxon>
    </lineage>
</organism>
<evidence type="ECO:0000313" key="2">
    <source>
        <dbReference type="Proteomes" id="UP000182762"/>
    </source>
</evidence>
<sequence>MGRKIRFEQNELILELTGLTSYFCLKRKVRMPYHMINSVLVDYYEPPQIMLRMPGTSVPGTSIREGSFKYRDEWYFLSYERREPLVMIELIGHKKYRYVIFQMEDPTETAYNIRTRLREWEIEREEKGK</sequence>
<name>A0A1I6B6T7_9BACI</name>
<comment type="caution">
    <text evidence="1">The sequence shown here is derived from an EMBL/GenBank/DDBJ whole genome shotgun (WGS) entry which is preliminary data.</text>
</comment>
<keyword evidence="2" id="KW-1185">Reference proteome</keyword>
<protein>
    <submittedName>
        <fullName evidence="1">Uncharacterized protein</fullName>
    </submittedName>
</protein>
<dbReference type="RefSeq" id="WP_061805551.1">
    <property type="nucleotide sequence ID" value="NZ_FOXX01000008.1"/>
</dbReference>
<gene>
    <name evidence="1" type="ORF">SAMN02745910_03320</name>
</gene>
<dbReference type="GeneID" id="93711929"/>